<dbReference type="PANTHER" id="PTHR33594">
    <property type="entry name" value="SUPERFAMILY HYDROLASE, PUTATIVE (AFU_ORTHOLOGUE AFUA_1G03035)-RELATED"/>
    <property type="match status" value="1"/>
</dbReference>
<dbReference type="SMART" id="SM00471">
    <property type="entry name" value="HDc"/>
    <property type="match status" value="1"/>
</dbReference>
<evidence type="ECO:0000259" key="1">
    <source>
        <dbReference type="SMART" id="SM00471"/>
    </source>
</evidence>
<name>A0A5B9E9S2_9BACT</name>
<evidence type="ECO:0000313" key="2">
    <source>
        <dbReference type="EMBL" id="QEE28973.1"/>
    </source>
</evidence>
<dbReference type="EMBL" id="CP042806">
    <property type="protein sequence ID" value="QEE28973.1"/>
    <property type="molecule type" value="Genomic_DNA"/>
</dbReference>
<feature type="domain" description="HD/PDEase" evidence="1">
    <location>
        <begin position="25"/>
        <end position="142"/>
    </location>
</feature>
<reference evidence="2 3" key="1">
    <citation type="submission" date="2019-08" db="EMBL/GenBank/DDBJ databases">
        <title>Complete genome sequence of Terriglobus albidus strain ORNL.</title>
        <authorList>
            <person name="Podar M."/>
        </authorList>
    </citation>
    <scope>NUCLEOTIDE SEQUENCE [LARGE SCALE GENOMIC DNA]</scope>
    <source>
        <strain evidence="2 3">ORNL</strain>
    </source>
</reference>
<dbReference type="Proteomes" id="UP000321820">
    <property type="component" value="Chromosome"/>
</dbReference>
<proteinExistence type="predicted"/>
<gene>
    <name evidence="2" type="ORF">FTW19_13765</name>
</gene>
<dbReference type="Pfam" id="PF01966">
    <property type="entry name" value="HD"/>
    <property type="match status" value="1"/>
</dbReference>
<dbReference type="Gene3D" id="1.10.3210.50">
    <property type="match status" value="1"/>
</dbReference>
<protein>
    <submittedName>
        <fullName evidence="2">HD domain-containing protein</fullName>
    </submittedName>
</protein>
<dbReference type="KEGG" id="talb:FTW19_13765"/>
<evidence type="ECO:0000313" key="3">
    <source>
        <dbReference type="Proteomes" id="UP000321820"/>
    </source>
</evidence>
<sequence length="215" mass="23844">MIQESFRPYDQLFLQLESYLPSAEDGAHDLSHLQRVWQNAKVIQAVEGGDLEILAAAVLLHDCVQVPKDSPLRSRAAALAADQARTALKLLQWQQDRIDIVAGAIESHSYSAGLTPTSLEGSILQDADRLDAIGYVGIARCFYTAGRMGSALYHPNQPEPIDRLADDKCFALDHFPKKLLTLCKGFRTPTGKRLAEERHEKLQEFYTGMLAEIAP</sequence>
<dbReference type="InterPro" id="IPR003607">
    <property type="entry name" value="HD/PDEase_dom"/>
</dbReference>
<dbReference type="RefSeq" id="WP_147648171.1">
    <property type="nucleotide sequence ID" value="NZ_CP042806.1"/>
</dbReference>
<keyword evidence="3" id="KW-1185">Reference proteome</keyword>
<dbReference type="SUPFAM" id="SSF109604">
    <property type="entry name" value="HD-domain/PDEase-like"/>
    <property type="match status" value="1"/>
</dbReference>
<dbReference type="PANTHER" id="PTHR33594:SF1">
    <property type="entry name" value="HD_PDEASE DOMAIN-CONTAINING PROTEIN"/>
    <property type="match status" value="1"/>
</dbReference>
<dbReference type="OrthoDB" id="9797344at2"/>
<accession>A0A5B9E9S2</accession>
<organism evidence="2 3">
    <name type="scientific">Terriglobus albidus</name>
    <dbReference type="NCBI Taxonomy" id="1592106"/>
    <lineage>
        <taxon>Bacteria</taxon>
        <taxon>Pseudomonadati</taxon>
        <taxon>Acidobacteriota</taxon>
        <taxon>Terriglobia</taxon>
        <taxon>Terriglobales</taxon>
        <taxon>Acidobacteriaceae</taxon>
        <taxon>Terriglobus</taxon>
    </lineage>
</organism>
<dbReference type="AlphaFoldDB" id="A0A5B9E9S2"/>
<dbReference type="CDD" id="cd00077">
    <property type="entry name" value="HDc"/>
    <property type="match status" value="1"/>
</dbReference>
<dbReference type="InterPro" id="IPR006674">
    <property type="entry name" value="HD_domain"/>
</dbReference>